<dbReference type="Pfam" id="PF26460">
    <property type="entry name" value="DUF8139"/>
    <property type="match status" value="1"/>
</dbReference>
<reference evidence="3" key="1">
    <citation type="submission" date="2016-04" db="EMBL/GenBank/DDBJ databases">
        <authorList>
            <person name="Ray J."/>
            <person name="Price M."/>
            <person name="Deutschbauer A."/>
        </authorList>
    </citation>
    <scope>NUCLEOTIDE SEQUENCE [LARGE SCALE GENOMIC DNA]</scope>
    <source>
        <strain evidence="3">FW300-N2E2</strain>
    </source>
</reference>
<dbReference type="AlphaFoldDB" id="A0A165YGT6"/>
<accession>A0A165YGT6</accession>
<dbReference type="InterPro" id="IPR058452">
    <property type="entry name" value="DUF8139"/>
</dbReference>
<dbReference type="EMBL" id="CP015225">
    <property type="protein sequence ID" value="AMZ69570.1"/>
    <property type="molecule type" value="Genomic_DNA"/>
</dbReference>
<gene>
    <name evidence="2" type="ORF">TK06_00075</name>
</gene>
<name>A0A165YGT6_PSEFL</name>
<dbReference type="Proteomes" id="UP000076083">
    <property type="component" value="Chromosome"/>
</dbReference>
<evidence type="ECO:0000313" key="3">
    <source>
        <dbReference type="Proteomes" id="UP000076083"/>
    </source>
</evidence>
<proteinExistence type="predicted"/>
<evidence type="ECO:0000259" key="1">
    <source>
        <dbReference type="Pfam" id="PF26460"/>
    </source>
</evidence>
<reference evidence="2 3" key="2">
    <citation type="journal article" date="2018" name="Nature">
        <title>Mutant phenotypes for thousands of bacterial genes of unknown function.</title>
        <authorList>
            <person name="Price M.N."/>
            <person name="Wetmore K.M."/>
            <person name="Waters R.J."/>
            <person name="Callaghan M."/>
            <person name="Ray J."/>
            <person name="Liu H."/>
            <person name="Kuehl J.V."/>
            <person name="Melnyk R.A."/>
            <person name="Lamson J.S."/>
            <person name="Suh Y."/>
            <person name="Carlson H.K."/>
            <person name="Esquivel Z."/>
            <person name="Sadeeshkumar H."/>
            <person name="Chakraborty R."/>
            <person name="Zane G.M."/>
            <person name="Rubin B.E."/>
            <person name="Wall J.D."/>
            <person name="Visel A."/>
            <person name="Bristow J."/>
            <person name="Blow M.J."/>
            <person name="Arkin A.P."/>
            <person name="Deutschbauer A.M."/>
        </authorList>
    </citation>
    <scope>NUCLEOTIDE SEQUENCE [LARGE SCALE GENOMIC DNA]</scope>
    <source>
        <strain evidence="2 3">FW300-N2E2</strain>
    </source>
</reference>
<feature type="domain" description="DUF8139" evidence="1">
    <location>
        <begin position="12"/>
        <end position="80"/>
    </location>
</feature>
<evidence type="ECO:0000313" key="2">
    <source>
        <dbReference type="EMBL" id="AMZ69570.1"/>
    </source>
</evidence>
<organism evidence="2 3">
    <name type="scientific">Pseudomonas fluorescens</name>
    <dbReference type="NCBI Taxonomy" id="294"/>
    <lineage>
        <taxon>Bacteria</taxon>
        <taxon>Pseudomonadati</taxon>
        <taxon>Pseudomonadota</taxon>
        <taxon>Gammaproteobacteria</taxon>
        <taxon>Pseudomonadales</taxon>
        <taxon>Pseudomonadaceae</taxon>
        <taxon>Pseudomonas</taxon>
    </lineage>
</organism>
<sequence length="81" mass="9100">MVTLTFRSIIDMTKFTYDDMVKVVAHAPEALRPGKQAWIVGVFDDRPGSYFDKFPPGTVYSIEFEDGSSLEIHESDLEPAS</sequence>
<protein>
    <recommendedName>
        <fullName evidence="1">DUF8139 domain-containing protein</fullName>
    </recommendedName>
</protein>